<feature type="signal peptide" evidence="11">
    <location>
        <begin position="1"/>
        <end position="30"/>
    </location>
</feature>
<dbReference type="Gene3D" id="1.10.760.10">
    <property type="entry name" value="Cytochrome c-like domain"/>
    <property type="match status" value="1"/>
</dbReference>
<gene>
    <name evidence="13" type="ORF">LZ519_08550</name>
</gene>
<comment type="similarity">
    <text evidence="2">Belongs to the oxidase-dependent Fe transporter (OFeT) (TC 9.A.10.1) family.</text>
</comment>
<dbReference type="InterPro" id="IPR009056">
    <property type="entry name" value="Cyt_c-like_dom"/>
</dbReference>
<evidence type="ECO:0000313" key="13">
    <source>
        <dbReference type="EMBL" id="MCL6679357.1"/>
    </source>
</evidence>
<evidence type="ECO:0000256" key="6">
    <source>
        <dbReference type="ARBA" id="ARBA00022989"/>
    </source>
</evidence>
<dbReference type="InterPro" id="IPR036909">
    <property type="entry name" value="Cyt_c-like_dom_sf"/>
</dbReference>
<dbReference type="PANTHER" id="PTHR31632:SF2">
    <property type="entry name" value="PLASMA MEMBRANE IRON PERMEASE"/>
    <property type="match status" value="1"/>
</dbReference>
<evidence type="ECO:0000256" key="7">
    <source>
        <dbReference type="ARBA" id="ARBA00023004"/>
    </source>
</evidence>
<keyword evidence="11" id="KW-0732">Signal</keyword>
<feature type="transmembrane region" description="Helical" evidence="10">
    <location>
        <begin position="538"/>
        <end position="558"/>
    </location>
</feature>
<evidence type="ECO:0000256" key="10">
    <source>
        <dbReference type="SAM" id="Phobius"/>
    </source>
</evidence>
<organism evidence="13 14">
    <name type="scientific">Sphingomonas anseongensis</name>
    <dbReference type="NCBI Taxonomy" id="2908207"/>
    <lineage>
        <taxon>Bacteria</taxon>
        <taxon>Pseudomonadati</taxon>
        <taxon>Pseudomonadota</taxon>
        <taxon>Alphaproteobacteria</taxon>
        <taxon>Sphingomonadales</taxon>
        <taxon>Sphingomonadaceae</taxon>
        <taxon>Sphingomonas</taxon>
    </lineage>
</organism>
<evidence type="ECO:0000256" key="11">
    <source>
        <dbReference type="SAM" id="SignalP"/>
    </source>
</evidence>
<evidence type="ECO:0000256" key="2">
    <source>
        <dbReference type="ARBA" id="ARBA00008333"/>
    </source>
</evidence>
<dbReference type="InterPro" id="IPR004923">
    <property type="entry name" value="FTR1/Fip1/EfeU"/>
</dbReference>
<accession>A0ABT0RGF5</accession>
<keyword evidence="5 9" id="KW-0479">Metal-binding</keyword>
<keyword evidence="8 10" id="KW-0472">Membrane</keyword>
<keyword evidence="6 10" id="KW-1133">Transmembrane helix</keyword>
<reference evidence="13" key="1">
    <citation type="submission" date="2022-05" db="EMBL/GenBank/DDBJ databases">
        <authorList>
            <person name="Jo J.-H."/>
            <person name="Im W.-T."/>
        </authorList>
    </citation>
    <scope>NUCLEOTIDE SEQUENCE</scope>
    <source>
        <strain evidence="13">RG327</strain>
    </source>
</reference>
<dbReference type="EMBL" id="JAMGBC010000001">
    <property type="protein sequence ID" value="MCL6679357.1"/>
    <property type="molecule type" value="Genomic_DNA"/>
</dbReference>
<dbReference type="PANTHER" id="PTHR31632">
    <property type="entry name" value="IRON TRANSPORTER FTH1"/>
    <property type="match status" value="1"/>
</dbReference>
<protein>
    <submittedName>
        <fullName evidence="13">Cytochrome c/FTR1 family iron permease</fullName>
    </submittedName>
</protein>
<keyword evidence="4 10" id="KW-0812">Transmembrane</keyword>
<comment type="caution">
    <text evidence="13">The sequence shown here is derived from an EMBL/GenBank/DDBJ whole genome shotgun (WGS) entry which is preliminary data.</text>
</comment>
<evidence type="ECO:0000256" key="5">
    <source>
        <dbReference type="ARBA" id="ARBA00022723"/>
    </source>
</evidence>
<feature type="transmembrane region" description="Helical" evidence="10">
    <location>
        <begin position="500"/>
        <end position="518"/>
    </location>
</feature>
<dbReference type="Pfam" id="PF03239">
    <property type="entry name" value="FTR1"/>
    <property type="match status" value="1"/>
</dbReference>
<sequence length="649" mass="68674">MNPRATTRAARLLLALFATLLLAFSSPAAAQDNGAQTAWRLLDYVAVDYAGAVSGGKVISASEYAEMREFASSVDQRLKALPPRPQKGALLSQSAKLQSAIAQKQSPEAVAAIARGLGKALLDAYPVPLGPRKAPDLELGAKLYADTCASCHGMTGHADTAVARKLDPPPVAFADRARASERSPFALYQVIDQGLEGTAMASFANLPPEQKWALAFYASRFAYPEQLQAEGKRVWDADPRLRSQIANLDSLAGLSEQALARDIGEPKAGAVIAYLRTHPGAVTSTGASALTVARQKLQQSLAAYEAGNRDEAKDLALAAYLDGFEPVEAVLGARDGSLVARVESAMGGLRSAIADGKPAADIKARINSLNALFDEAEAALAPDQATSASTFLGAFTILFREGLEALLIVVGMLAFLRKGDRPEMVRPVHAGWISALVAGGLTWLVATTLIGISGASRELTEGFGSILAAVVLLFVGIWMHGKAQADEWHRYIKEKVGQALSRKSAWFLFFLAFIAVYREVFETILFYAAMAAQEHVEALVAGALTGVVALAVIAVLMLRFSQRLPIGKFFAYSSALVAVLAVVLAGKGIAALQEAGLLAVTSAAWSPRIPVLGLFPTVQGITAQVLTLLILLGGFAWNSRESRRVAPAE</sequence>
<evidence type="ECO:0000256" key="1">
    <source>
        <dbReference type="ARBA" id="ARBA00004141"/>
    </source>
</evidence>
<feature type="transmembrane region" description="Helical" evidence="10">
    <location>
        <begin position="570"/>
        <end position="592"/>
    </location>
</feature>
<keyword evidence="7 9" id="KW-0408">Iron</keyword>
<evidence type="ECO:0000256" key="4">
    <source>
        <dbReference type="ARBA" id="ARBA00022692"/>
    </source>
</evidence>
<feature type="transmembrane region" description="Helical" evidence="10">
    <location>
        <begin position="612"/>
        <end position="637"/>
    </location>
</feature>
<keyword evidence="3 9" id="KW-0349">Heme</keyword>
<dbReference type="Proteomes" id="UP001165343">
    <property type="component" value="Unassembled WGS sequence"/>
</dbReference>
<evidence type="ECO:0000259" key="12">
    <source>
        <dbReference type="PROSITE" id="PS51007"/>
    </source>
</evidence>
<feature type="chain" id="PRO_5047018025" evidence="11">
    <location>
        <begin position="31"/>
        <end position="649"/>
    </location>
</feature>
<dbReference type="RefSeq" id="WP_249868257.1">
    <property type="nucleotide sequence ID" value="NZ_JAMGBC010000001.1"/>
</dbReference>
<dbReference type="SUPFAM" id="SSF46626">
    <property type="entry name" value="Cytochrome c"/>
    <property type="match status" value="1"/>
</dbReference>
<evidence type="ECO:0000256" key="9">
    <source>
        <dbReference type="PROSITE-ProRule" id="PRU00433"/>
    </source>
</evidence>
<feature type="transmembrane region" description="Helical" evidence="10">
    <location>
        <begin position="391"/>
        <end position="416"/>
    </location>
</feature>
<keyword evidence="14" id="KW-1185">Reference proteome</keyword>
<comment type="subcellular location">
    <subcellularLocation>
        <location evidence="1">Membrane</location>
        <topology evidence="1">Multi-pass membrane protein</topology>
    </subcellularLocation>
</comment>
<feature type="domain" description="Cytochrome c" evidence="12">
    <location>
        <begin position="135"/>
        <end position="279"/>
    </location>
</feature>
<feature type="transmembrane region" description="Helical" evidence="10">
    <location>
        <begin position="462"/>
        <end position="479"/>
    </location>
</feature>
<evidence type="ECO:0000313" key="14">
    <source>
        <dbReference type="Proteomes" id="UP001165343"/>
    </source>
</evidence>
<dbReference type="Pfam" id="PF13442">
    <property type="entry name" value="Cytochrome_CBB3"/>
    <property type="match status" value="1"/>
</dbReference>
<name>A0ABT0RGF5_9SPHN</name>
<evidence type="ECO:0000256" key="8">
    <source>
        <dbReference type="ARBA" id="ARBA00023136"/>
    </source>
</evidence>
<proteinExistence type="inferred from homology"/>
<dbReference type="PROSITE" id="PS51007">
    <property type="entry name" value="CYTC"/>
    <property type="match status" value="1"/>
</dbReference>
<feature type="transmembrane region" description="Helical" evidence="10">
    <location>
        <begin position="428"/>
        <end position="450"/>
    </location>
</feature>
<evidence type="ECO:0000256" key="3">
    <source>
        <dbReference type="ARBA" id="ARBA00022617"/>
    </source>
</evidence>